<dbReference type="Proteomes" id="UP000805418">
    <property type="component" value="Chromosome 9"/>
</dbReference>
<keyword evidence="4" id="KW-0514">Muscle protein</keyword>
<keyword evidence="3" id="KW-0505">Motor protein</keyword>
<dbReference type="OrthoDB" id="5959761at2759"/>
<keyword evidence="7" id="KW-1185">Reference proteome</keyword>
<dbReference type="GeneTree" id="ENSGT01030000234570"/>
<evidence type="ECO:0000256" key="3">
    <source>
        <dbReference type="ARBA" id="ARBA00023175"/>
    </source>
</evidence>
<sequence>MGGFQGGAGLVAKGKYQNVLLTTLTCSSGRVEADQLPVTVFAWPRRPQSGLLSAEFKEAFSLFDRTPTGEMKITYGQCGDVLRALGQNPTNAEVLRVLGKPKPEEMNAKMLDFETFLPILQHISRNKEQGTYEDFVEGLRVFDKESNGTVMGAELRHVLATLGEKMTEAEVEQLLAGQEDANGCINYEGIGSCLTSWDTQGWWEQFGLGGSAEQNRNIQGLEAVCTRWAVVSSRWMFFSIPGVDRIV</sequence>
<dbReference type="FunFam" id="1.10.238.10:FF:000056">
    <property type="entry name" value="Myosin light chain 1 skeletal"/>
    <property type="match status" value="1"/>
</dbReference>
<organism evidence="6 7">
    <name type="scientific">Canis lupus familiaris</name>
    <name type="common">Dog</name>
    <name type="synonym">Canis familiaris</name>
    <dbReference type="NCBI Taxonomy" id="9615"/>
    <lineage>
        <taxon>Eukaryota</taxon>
        <taxon>Metazoa</taxon>
        <taxon>Chordata</taxon>
        <taxon>Craniata</taxon>
        <taxon>Vertebrata</taxon>
        <taxon>Euteleostomi</taxon>
        <taxon>Mammalia</taxon>
        <taxon>Eutheria</taxon>
        <taxon>Laurasiatheria</taxon>
        <taxon>Carnivora</taxon>
        <taxon>Caniformia</taxon>
        <taxon>Canidae</taxon>
        <taxon>Canis</taxon>
    </lineage>
</organism>
<dbReference type="InterPro" id="IPR011992">
    <property type="entry name" value="EF-hand-dom_pair"/>
</dbReference>
<reference evidence="6" key="1">
    <citation type="submission" date="2020-03" db="EMBL/GenBank/DDBJ databases">
        <title>Long-read based genome assembly of a Labrador retriever dog.</title>
        <authorList>
            <person name="Eory L."/>
            <person name="Zhang W."/>
            <person name="Schoenebeck J."/>
        </authorList>
    </citation>
    <scope>NUCLEOTIDE SEQUENCE [LARGE SCALE GENOMIC DNA]</scope>
    <source>
        <strain evidence="6">Labrador retriever</strain>
    </source>
</reference>
<dbReference type="GO" id="GO:0016459">
    <property type="term" value="C:myosin complex"/>
    <property type="evidence" value="ECO:0007669"/>
    <property type="project" value="UniProtKB-KW"/>
</dbReference>
<reference evidence="6" key="3">
    <citation type="submission" date="2025-09" db="UniProtKB">
        <authorList>
            <consortium name="Ensembl"/>
        </authorList>
    </citation>
    <scope>IDENTIFICATION</scope>
    <source>
        <strain evidence="6">Boxer</strain>
    </source>
</reference>
<proteinExistence type="predicted"/>
<evidence type="ECO:0000256" key="2">
    <source>
        <dbReference type="ARBA" id="ARBA00023123"/>
    </source>
</evidence>
<dbReference type="CDD" id="cd00051">
    <property type="entry name" value="EFh"/>
    <property type="match status" value="1"/>
</dbReference>
<dbReference type="PANTHER" id="PTHR23048">
    <property type="entry name" value="MYOSIN LIGHT CHAIN 1, 3"/>
    <property type="match status" value="1"/>
</dbReference>
<accession>A0A8I3P869</accession>
<evidence type="ECO:0000256" key="4">
    <source>
        <dbReference type="ARBA" id="ARBA00023179"/>
    </source>
</evidence>
<evidence type="ECO:0000256" key="1">
    <source>
        <dbReference type="ARBA" id="ARBA00011445"/>
    </source>
</evidence>
<reference evidence="6" key="2">
    <citation type="submission" date="2025-08" db="UniProtKB">
        <authorList>
            <consortium name="Ensembl"/>
        </authorList>
    </citation>
    <scope>IDENTIFICATION</scope>
    <source>
        <strain evidence="6">Boxer</strain>
    </source>
</reference>
<comment type="subunit">
    <text evidence="1">Myosin is a hexamer of 2 heavy chains and 4 light chains.</text>
</comment>
<dbReference type="Ensembl" id="ENSCAFT00845037941.1">
    <property type="protein sequence ID" value="ENSCAFP00845029732.1"/>
    <property type="gene ID" value="ENSCAFG00845021461.1"/>
</dbReference>
<dbReference type="SUPFAM" id="SSF47473">
    <property type="entry name" value="EF-hand"/>
    <property type="match status" value="1"/>
</dbReference>
<dbReference type="InterPro" id="IPR050230">
    <property type="entry name" value="CALM/Myosin/TropC-like"/>
</dbReference>
<dbReference type="Gene3D" id="1.10.238.10">
    <property type="entry name" value="EF-hand"/>
    <property type="match status" value="2"/>
</dbReference>
<evidence type="ECO:0000259" key="5">
    <source>
        <dbReference type="PROSITE" id="PS50222"/>
    </source>
</evidence>
<evidence type="ECO:0000313" key="6">
    <source>
        <dbReference type="Ensembl" id="ENSCAFP00845029732.1"/>
    </source>
</evidence>
<keyword evidence="2" id="KW-0518">Myosin</keyword>
<name>A0A8I3P869_CANLF</name>
<evidence type="ECO:0000313" key="7">
    <source>
        <dbReference type="Proteomes" id="UP000805418"/>
    </source>
</evidence>
<feature type="domain" description="EF-hand" evidence="5">
    <location>
        <begin position="130"/>
        <end position="165"/>
    </location>
</feature>
<protein>
    <submittedName>
        <fullName evidence="6">Myosin light chain 4</fullName>
    </submittedName>
</protein>
<dbReference type="AlphaFoldDB" id="A0A8I3P869"/>
<dbReference type="GO" id="GO:0005509">
    <property type="term" value="F:calcium ion binding"/>
    <property type="evidence" value="ECO:0007669"/>
    <property type="project" value="InterPro"/>
</dbReference>
<dbReference type="PANTHER" id="PTHR23048:SF1">
    <property type="entry name" value="MYOSIN LIGHT CHAIN 4"/>
    <property type="match status" value="1"/>
</dbReference>
<gene>
    <name evidence="6" type="primary">MYL4</name>
</gene>
<dbReference type="PROSITE" id="PS50222">
    <property type="entry name" value="EF_HAND_2"/>
    <property type="match status" value="1"/>
</dbReference>
<dbReference type="InterPro" id="IPR002048">
    <property type="entry name" value="EF_hand_dom"/>
</dbReference>